<protein>
    <submittedName>
        <fullName evidence="1">Uncharacterized protein</fullName>
    </submittedName>
</protein>
<sequence length="117" mass="13430">MFFSSPNPRSPPKRLQLDMNRVRILLHVGRMRKFAWTENTMLASVGRFLVEDVDSPETAHQAMGMRPCLLLEMEIPAWQAITQCQSESMSACCFTPLDRRCGIEYLRTNVANQISRP</sequence>
<evidence type="ECO:0000313" key="1">
    <source>
        <dbReference type="EMBL" id="CRZ09504.1"/>
    </source>
</evidence>
<organism evidence="1">
    <name type="scientific">Spongospora subterranea</name>
    <dbReference type="NCBI Taxonomy" id="70186"/>
    <lineage>
        <taxon>Eukaryota</taxon>
        <taxon>Sar</taxon>
        <taxon>Rhizaria</taxon>
        <taxon>Endomyxa</taxon>
        <taxon>Phytomyxea</taxon>
        <taxon>Plasmodiophorida</taxon>
        <taxon>Plasmodiophoridae</taxon>
        <taxon>Spongospora</taxon>
    </lineage>
</organism>
<dbReference type="EMBL" id="HACM01009062">
    <property type="protein sequence ID" value="CRZ09504.1"/>
    <property type="molecule type" value="Transcribed_RNA"/>
</dbReference>
<proteinExistence type="predicted"/>
<dbReference type="AlphaFoldDB" id="A0A0H5RLA8"/>
<accession>A0A0H5RLA8</accession>
<reference evidence="1" key="1">
    <citation type="submission" date="2015-04" db="EMBL/GenBank/DDBJ databases">
        <title>The genome sequence of the plant pathogenic Rhizarian Plasmodiophora brassicae reveals insights in its biotrophic life cycle and the origin of chitin synthesis.</title>
        <authorList>
            <person name="Schwelm A."/>
            <person name="Fogelqvist J."/>
            <person name="Knaust A."/>
            <person name="Julke S."/>
            <person name="Lilja T."/>
            <person name="Dhandapani V."/>
            <person name="Bonilla-Rosso G."/>
            <person name="Karlsson M."/>
            <person name="Shevchenko A."/>
            <person name="Choi S.R."/>
            <person name="Kim H.G."/>
            <person name="Park J.Y."/>
            <person name="Lim Y.P."/>
            <person name="Ludwig-Muller J."/>
            <person name="Dixelius C."/>
        </authorList>
    </citation>
    <scope>NUCLEOTIDE SEQUENCE</scope>
    <source>
        <tissue evidence="1">Potato root galls</tissue>
    </source>
</reference>
<name>A0A0H5RLA8_9EUKA</name>